<evidence type="ECO:0000256" key="2">
    <source>
        <dbReference type="SAM" id="Phobius"/>
    </source>
</evidence>
<feature type="transmembrane region" description="Helical" evidence="2">
    <location>
        <begin position="236"/>
        <end position="257"/>
    </location>
</feature>
<feature type="transmembrane region" description="Helical" evidence="2">
    <location>
        <begin position="269"/>
        <end position="290"/>
    </location>
</feature>
<dbReference type="PANTHER" id="PTHR42024:SF1">
    <property type="entry name" value="AMINO ACID PERMEASE_ SLC12A DOMAIN-CONTAINING PROTEIN"/>
    <property type="match status" value="1"/>
</dbReference>
<dbReference type="AlphaFoldDB" id="A0A1Q8RZU2"/>
<protein>
    <submittedName>
        <fullName evidence="3">Uncharacterized protein</fullName>
    </submittedName>
</protein>
<accession>A0A1Q8RZU2</accession>
<keyword evidence="2" id="KW-1133">Transmembrane helix</keyword>
<dbReference type="EMBL" id="MPGH01000055">
    <property type="protein sequence ID" value="OLN93235.1"/>
    <property type="molecule type" value="Genomic_DNA"/>
</dbReference>
<feature type="transmembrane region" description="Helical" evidence="2">
    <location>
        <begin position="196"/>
        <end position="215"/>
    </location>
</feature>
<comment type="caution">
    <text evidence="3">The sequence shown here is derived from an EMBL/GenBank/DDBJ whole genome shotgun (WGS) entry which is preliminary data.</text>
</comment>
<keyword evidence="2" id="KW-0812">Transmembrane</keyword>
<feature type="compositionally biased region" description="Polar residues" evidence="1">
    <location>
        <begin position="64"/>
        <end position="77"/>
    </location>
</feature>
<organism evidence="3 4">
    <name type="scientific">Colletotrichum chlorophyti</name>
    <dbReference type="NCBI Taxonomy" id="708187"/>
    <lineage>
        <taxon>Eukaryota</taxon>
        <taxon>Fungi</taxon>
        <taxon>Dikarya</taxon>
        <taxon>Ascomycota</taxon>
        <taxon>Pezizomycotina</taxon>
        <taxon>Sordariomycetes</taxon>
        <taxon>Hypocreomycetidae</taxon>
        <taxon>Glomerellales</taxon>
        <taxon>Glomerellaceae</taxon>
        <taxon>Colletotrichum</taxon>
    </lineage>
</organism>
<feature type="region of interest" description="Disordered" evidence="1">
    <location>
        <begin position="1"/>
        <end position="138"/>
    </location>
</feature>
<feature type="compositionally biased region" description="Basic and acidic residues" evidence="1">
    <location>
        <begin position="53"/>
        <end position="63"/>
    </location>
</feature>
<evidence type="ECO:0000313" key="3">
    <source>
        <dbReference type="EMBL" id="OLN93235.1"/>
    </source>
</evidence>
<dbReference type="Proteomes" id="UP000186583">
    <property type="component" value="Unassembled WGS sequence"/>
</dbReference>
<feature type="transmembrane region" description="Helical" evidence="2">
    <location>
        <begin position="383"/>
        <end position="403"/>
    </location>
</feature>
<evidence type="ECO:0000313" key="4">
    <source>
        <dbReference type="Proteomes" id="UP000186583"/>
    </source>
</evidence>
<proteinExistence type="predicted"/>
<dbReference type="OrthoDB" id="4838853at2759"/>
<sequence length="428" mass="47679">MDDEKHIPGVDQTQNPPHPVLQATQPPKPAASAPHVAGQHRHLTGTGSGTPSARDDYLGDESKASSLPDNLDKTNPATHLEQPPAKRPARHSHDFNQRYDGPFGRPSLAMTRRSSRSSARPAHADAPEPARPAFQPTPPPLNYTLRTRKLAIFLFWALILFDSIVMPIALYFGLWYGVGPGTNTPTEKREKLSPNAVFSIVTAAVGGASIVEYFLRFWRLWRKGSTCRVIGAHRWYLDWFHWNFSFAWIIIMIELIVGTVPEHPPIRLLSMPVTTMLYVFGTELLVVDILRAFRYPAPCRISSIPKGAQLRPGIYSLIEDICAVDGSGGTEFRVALDRRYEASHVFRAMLRRLGIFWAVGAEACAVLCTVLIFTLAGDVAYTIGWSLPFVWAGVWTVATFWYVSYELKREAKAWTEEAAKKGLPASMA</sequence>
<dbReference type="STRING" id="708187.A0A1Q8RZU2"/>
<dbReference type="PANTHER" id="PTHR42024">
    <property type="entry name" value="AMINO ACID PERMEASE_ SLC12A DOMAIN-CONTAINING PROTEIN"/>
    <property type="match status" value="1"/>
</dbReference>
<keyword evidence="4" id="KW-1185">Reference proteome</keyword>
<evidence type="ECO:0000256" key="1">
    <source>
        <dbReference type="SAM" id="MobiDB-lite"/>
    </source>
</evidence>
<reference evidence="3 4" key="1">
    <citation type="submission" date="2016-11" db="EMBL/GenBank/DDBJ databases">
        <title>Draft Genome Assembly of Colletotrichum chlorophyti a pathogen of herbaceous plants.</title>
        <authorList>
            <person name="Gan P."/>
            <person name="Narusaka M."/>
            <person name="Tsushima A."/>
            <person name="Narusaka Y."/>
            <person name="Takano Y."/>
            <person name="Shirasu K."/>
        </authorList>
    </citation>
    <scope>NUCLEOTIDE SEQUENCE [LARGE SCALE GENOMIC DNA]</scope>
    <source>
        <strain evidence="3 4">NTL11</strain>
    </source>
</reference>
<gene>
    <name evidence="3" type="ORF">CCHL11_07583</name>
</gene>
<feature type="transmembrane region" description="Helical" evidence="2">
    <location>
        <begin position="150"/>
        <end position="176"/>
    </location>
</feature>
<keyword evidence="2" id="KW-0472">Membrane</keyword>
<feature type="transmembrane region" description="Helical" evidence="2">
    <location>
        <begin position="355"/>
        <end position="377"/>
    </location>
</feature>
<name>A0A1Q8RZU2_9PEZI</name>